<sequence length="188" mass="21718">MKNRDDDARRVSLIQLPCALFLPLIYKELEAIFTVFKYPVRLQYPASRSSAHAYIPCGSPTPDDHTTRTPSSDHAFKAGGFCLRTGRERDRGTLRLCVKEFEHCDDARRVSARRRSFHRRHARSSSHVGELVQRSWHGHRLERILGASLYRALIISRIGRSRSTVSLTVLLTRDSCWNYVRYSLYRVG</sequence>
<dbReference type="EMBL" id="MU275842">
    <property type="protein sequence ID" value="KAI0052956.1"/>
    <property type="molecule type" value="Genomic_DNA"/>
</dbReference>
<reference evidence="1" key="1">
    <citation type="submission" date="2021-02" db="EMBL/GenBank/DDBJ databases">
        <authorList>
            <consortium name="DOE Joint Genome Institute"/>
            <person name="Ahrendt S."/>
            <person name="Looney B.P."/>
            <person name="Miyauchi S."/>
            <person name="Morin E."/>
            <person name="Drula E."/>
            <person name="Courty P.E."/>
            <person name="Chicoki N."/>
            <person name="Fauchery L."/>
            <person name="Kohler A."/>
            <person name="Kuo A."/>
            <person name="Labutti K."/>
            <person name="Pangilinan J."/>
            <person name="Lipzen A."/>
            <person name="Riley R."/>
            <person name="Andreopoulos W."/>
            <person name="He G."/>
            <person name="Johnson J."/>
            <person name="Barry K.W."/>
            <person name="Grigoriev I.V."/>
            <person name="Nagy L."/>
            <person name="Hibbett D."/>
            <person name="Henrissat B."/>
            <person name="Matheny P.B."/>
            <person name="Labbe J."/>
            <person name="Martin F."/>
        </authorList>
    </citation>
    <scope>NUCLEOTIDE SEQUENCE</scope>
    <source>
        <strain evidence="1">FP105234-sp</strain>
    </source>
</reference>
<dbReference type="Proteomes" id="UP000814033">
    <property type="component" value="Unassembled WGS sequence"/>
</dbReference>
<gene>
    <name evidence="1" type="ORF">FA95DRAFT_1046847</name>
</gene>
<comment type="caution">
    <text evidence="1">The sequence shown here is derived from an EMBL/GenBank/DDBJ whole genome shotgun (WGS) entry which is preliminary data.</text>
</comment>
<accession>A0ACB8S9Z9</accession>
<name>A0ACB8S9Z9_9AGAM</name>
<evidence type="ECO:0000313" key="1">
    <source>
        <dbReference type="EMBL" id="KAI0052956.1"/>
    </source>
</evidence>
<proteinExistence type="predicted"/>
<keyword evidence="2" id="KW-1185">Reference proteome</keyword>
<protein>
    <submittedName>
        <fullName evidence="1">Uncharacterized protein</fullName>
    </submittedName>
</protein>
<evidence type="ECO:0000313" key="2">
    <source>
        <dbReference type="Proteomes" id="UP000814033"/>
    </source>
</evidence>
<reference evidence="1" key="2">
    <citation type="journal article" date="2022" name="New Phytol.">
        <title>Evolutionary transition to the ectomycorrhizal habit in the genomes of a hyperdiverse lineage of mushroom-forming fungi.</title>
        <authorList>
            <person name="Looney B."/>
            <person name="Miyauchi S."/>
            <person name="Morin E."/>
            <person name="Drula E."/>
            <person name="Courty P.E."/>
            <person name="Kohler A."/>
            <person name="Kuo A."/>
            <person name="LaButti K."/>
            <person name="Pangilinan J."/>
            <person name="Lipzen A."/>
            <person name="Riley R."/>
            <person name="Andreopoulos W."/>
            <person name="He G."/>
            <person name="Johnson J."/>
            <person name="Nolan M."/>
            <person name="Tritt A."/>
            <person name="Barry K.W."/>
            <person name="Grigoriev I.V."/>
            <person name="Nagy L.G."/>
            <person name="Hibbett D."/>
            <person name="Henrissat B."/>
            <person name="Matheny P.B."/>
            <person name="Labbe J."/>
            <person name="Martin F.M."/>
        </authorList>
    </citation>
    <scope>NUCLEOTIDE SEQUENCE</scope>
    <source>
        <strain evidence="1">FP105234-sp</strain>
    </source>
</reference>
<organism evidence="1 2">
    <name type="scientific">Auriscalpium vulgare</name>
    <dbReference type="NCBI Taxonomy" id="40419"/>
    <lineage>
        <taxon>Eukaryota</taxon>
        <taxon>Fungi</taxon>
        <taxon>Dikarya</taxon>
        <taxon>Basidiomycota</taxon>
        <taxon>Agaricomycotina</taxon>
        <taxon>Agaricomycetes</taxon>
        <taxon>Russulales</taxon>
        <taxon>Auriscalpiaceae</taxon>
        <taxon>Auriscalpium</taxon>
    </lineage>
</organism>